<keyword evidence="6" id="KW-0479">Metal-binding</keyword>
<dbReference type="PANTHER" id="PTHR20855">
    <property type="entry name" value="ADIPOR/PROGESTIN RECEPTOR-RELATED"/>
    <property type="match status" value="1"/>
</dbReference>
<accession>A0A672T7I0</accession>
<comment type="subcellular location">
    <subcellularLocation>
        <location evidence="1">Membrane</location>
        <topology evidence="1">Multi-pass membrane protein</topology>
    </subcellularLocation>
</comment>
<feature type="transmembrane region" description="Helical" evidence="7">
    <location>
        <begin position="135"/>
        <end position="157"/>
    </location>
</feature>
<dbReference type="Proteomes" id="UP000472262">
    <property type="component" value="Unassembled WGS sequence"/>
</dbReference>
<sequence>VTLVFRDRSVPDGVPHDLLSKALMQERCSRSETQKRPSALKNKLTVLNLSFGPVMWSLPLLRYTDVPPRVTENFILSGYRFPNYSLRQCLVSAFRPTNETGNFWTHFLPIFVFTFHFLEVFTWEGAPEPSNPFFYPFWNYFLGVLYLLLGSSLAHLLNSMSLIIREISGIPEIGFEGKNSTRRKSLNCWRKYRYAVRTLVFLLPFFISSAPVFYRLLSPSASSPSSSSPHLFSTMATFFYRHCFWLVVSAFFNISKIPERFSPGNFDIWGHSHQWFHCLGFIVRTLEGGCFFAVGWSKSLLLCNQQANSATFGPQGLYC</sequence>
<reference evidence="8" key="2">
    <citation type="submission" date="2025-09" db="UniProtKB">
        <authorList>
            <consortium name="Ensembl"/>
        </authorList>
    </citation>
    <scope>IDENTIFICATION</scope>
</reference>
<gene>
    <name evidence="8" type="primary">LOC107557520</name>
</gene>
<dbReference type="AlphaFoldDB" id="A0A672T7I0"/>
<evidence type="ECO:0000256" key="4">
    <source>
        <dbReference type="ARBA" id="ARBA00022989"/>
    </source>
</evidence>
<dbReference type="Pfam" id="PF03006">
    <property type="entry name" value="HlyIII"/>
    <property type="match status" value="2"/>
</dbReference>
<evidence type="ECO:0000256" key="1">
    <source>
        <dbReference type="ARBA" id="ARBA00004141"/>
    </source>
</evidence>
<keyword evidence="9" id="KW-1185">Reference proteome</keyword>
<feature type="binding site" evidence="6">
    <location>
        <position position="273"/>
    </location>
    <ligand>
        <name>Zn(2+)</name>
        <dbReference type="ChEBI" id="CHEBI:29105"/>
    </ligand>
</feature>
<evidence type="ECO:0000256" key="5">
    <source>
        <dbReference type="ARBA" id="ARBA00023136"/>
    </source>
</evidence>
<feature type="transmembrane region" description="Helical" evidence="7">
    <location>
        <begin position="194"/>
        <end position="214"/>
    </location>
</feature>
<keyword evidence="5 7" id="KW-0472">Membrane</keyword>
<feature type="transmembrane region" description="Helical" evidence="7">
    <location>
        <begin position="234"/>
        <end position="254"/>
    </location>
</feature>
<evidence type="ECO:0000256" key="7">
    <source>
        <dbReference type="SAM" id="Phobius"/>
    </source>
</evidence>
<protein>
    <submittedName>
        <fullName evidence="8">Progestin and adipoQ receptor family member 9</fullName>
    </submittedName>
</protein>
<reference evidence="8" key="1">
    <citation type="submission" date="2025-08" db="UniProtKB">
        <authorList>
            <consortium name="Ensembl"/>
        </authorList>
    </citation>
    <scope>IDENTIFICATION</scope>
</reference>
<dbReference type="GO" id="GO:0038023">
    <property type="term" value="F:signaling receptor activity"/>
    <property type="evidence" value="ECO:0007669"/>
    <property type="project" value="TreeGrafter"/>
</dbReference>
<proteinExistence type="inferred from homology"/>
<evidence type="ECO:0000313" key="8">
    <source>
        <dbReference type="Ensembl" id="ENSSGRP00000110136.1"/>
    </source>
</evidence>
<dbReference type="Ensembl" id="ENSSGRT00000117004.1">
    <property type="protein sequence ID" value="ENSSGRP00000110136.1"/>
    <property type="gene ID" value="ENSSGRG00000054193.1"/>
</dbReference>
<feature type="binding site" evidence="6">
    <location>
        <position position="277"/>
    </location>
    <ligand>
        <name>Zn(2+)</name>
        <dbReference type="ChEBI" id="CHEBI:29105"/>
    </ligand>
</feature>
<organism evidence="8 9">
    <name type="scientific">Sinocyclocheilus grahami</name>
    <name type="common">Dianchi golden-line fish</name>
    <name type="synonym">Barbus grahami</name>
    <dbReference type="NCBI Taxonomy" id="75366"/>
    <lineage>
        <taxon>Eukaryota</taxon>
        <taxon>Metazoa</taxon>
        <taxon>Chordata</taxon>
        <taxon>Craniata</taxon>
        <taxon>Vertebrata</taxon>
        <taxon>Euteleostomi</taxon>
        <taxon>Actinopterygii</taxon>
        <taxon>Neopterygii</taxon>
        <taxon>Teleostei</taxon>
        <taxon>Ostariophysi</taxon>
        <taxon>Cypriniformes</taxon>
        <taxon>Cyprinidae</taxon>
        <taxon>Cyprininae</taxon>
        <taxon>Sinocyclocheilus</taxon>
    </lineage>
</organism>
<keyword evidence="6" id="KW-0862">Zinc</keyword>
<name>A0A672T7I0_SINGR</name>
<comment type="similarity">
    <text evidence="2">Belongs to the ADIPOR family.</text>
</comment>
<evidence type="ECO:0000256" key="6">
    <source>
        <dbReference type="PIRSR" id="PIRSR604254-1"/>
    </source>
</evidence>
<keyword evidence="4 7" id="KW-1133">Transmembrane helix</keyword>
<dbReference type="GO" id="GO:0016020">
    <property type="term" value="C:membrane"/>
    <property type="evidence" value="ECO:0007669"/>
    <property type="project" value="UniProtKB-SubCell"/>
</dbReference>
<evidence type="ECO:0000313" key="9">
    <source>
        <dbReference type="Proteomes" id="UP000472262"/>
    </source>
</evidence>
<feature type="binding site" evidence="6">
    <location>
        <position position="155"/>
    </location>
    <ligand>
        <name>Zn(2+)</name>
        <dbReference type="ChEBI" id="CHEBI:29105"/>
    </ligand>
</feature>
<dbReference type="InterPro" id="IPR004254">
    <property type="entry name" value="AdipoR/HlyIII-related"/>
</dbReference>
<evidence type="ECO:0000256" key="2">
    <source>
        <dbReference type="ARBA" id="ARBA00007018"/>
    </source>
</evidence>
<dbReference type="GO" id="GO:0046872">
    <property type="term" value="F:metal ion binding"/>
    <property type="evidence" value="ECO:0007669"/>
    <property type="project" value="UniProtKB-KW"/>
</dbReference>
<dbReference type="PANTHER" id="PTHR20855:SF143">
    <property type="entry name" value="MEMBRANE PROGESTIN RECEPTOR EPSILON"/>
    <property type="match status" value="1"/>
</dbReference>
<feature type="transmembrane region" description="Helical" evidence="7">
    <location>
        <begin position="103"/>
        <end position="123"/>
    </location>
</feature>
<evidence type="ECO:0000256" key="3">
    <source>
        <dbReference type="ARBA" id="ARBA00022692"/>
    </source>
</evidence>
<keyword evidence="3 7" id="KW-0812">Transmembrane</keyword>